<evidence type="ECO:0000256" key="4">
    <source>
        <dbReference type="SAM" id="Coils"/>
    </source>
</evidence>
<dbReference type="SUPFAM" id="SSF47473">
    <property type="entry name" value="EF-hand"/>
    <property type="match status" value="1"/>
</dbReference>
<dbReference type="Proteomes" id="UP000010847">
    <property type="component" value="Chromosome"/>
</dbReference>
<dbReference type="PANTHER" id="PTHR32114">
    <property type="entry name" value="ABC TRANSPORTER ABCH.3"/>
    <property type="match status" value="1"/>
</dbReference>
<reference evidence="6 7" key="1">
    <citation type="submission" date="2013-12" db="EMBL/GenBank/DDBJ databases">
        <authorList>
            <consortium name="DOE Joint Genome Institute"/>
            <person name="Smidt H."/>
            <person name="Huntemann M."/>
            <person name="Han J."/>
            <person name="Chen A."/>
            <person name="Kyrpides N."/>
            <person name="Mavromatis K."/>
            <person name="Markowitz V."/>
            <person name="Palaniappan K."/>
            <person name="Ivanova N."/>
            <person name="Schaumberg A."/>
            <person name="Pati A."/>
            <person name="Liolios K."/>
            <person name="Nordberg H.P."/>
            <person name="Cantor M.N."/>
            <person name="Hua S.X."/>
            <person name="Woyke T."/>
        </authorList>
    </citation>
    <scope>NUCLEOTIDE SEQUENCE [LARGE SCALE GENOMIC DNA]</scope>
    <source>
        <strain evidence="7">DSM 15288</strain>
    </source>
</reference>
<evidence type="ECO:0000259" key="5">
    <source>
        <dbReference type="PROSITE" id="PS50222"/>
    </source>
</evidence>
<keyword evidence="7" id="KW-1185">Reference proteome</keyword>
<dbReference type="EMBL" id="CP007032">
    <property type="protein sequence ID" value="AHF08428.1"/>
    <property type="molecule type" value="Genomic_DNA"/>
</dbReference>
<name>W0EFY2_9FIRM</name>
<dbReference type="GO" id="GO:0016887">
    <property type="term" value="F:ATP hydrolysis activity"/>
    <property type="evidence" value="ECO:0007669"/>
    <property type="project" value="InterPro"/>
</dbReference>
<sequence length="647" mass="74056">MKIKRLTLHNFGIYANTNLFDFVTEKQIILIGGMNGRGKTTILEAILLALYGRRSFAFAESKTSFPNYLKKLVNKADGTNTSSIELLFELSSGEDNNNYNVKREWSLHSANTILKTSVYKDDRYDQVLSENWNMFIEEMLPSAIAPLFFFDGEKISELAVSDDHTFLLKSIKTLLGIDVIDQAISDIQRIITNKKKAIKSDDDAKEIGLYDEKIKNIDLLAKAAAETLGHLKIEEINLAQKLEKAENDFMTMGGHLVSNRNDLMNKKNTLEVSLEKLNEQLINIVSEDLPLLMMLPLLNQILDVSNQEREQRGIKAAIAQLPILFERFDKTKDKRLDFDEFMHFINSISMDVQTVYNLSEAGHIQLKMLCDSLPRRQKNDVLQVLDQRQDLLKQLAEVENYLSIDIDETSTGIQYKTILELTAKLATIKEKFRIAQEDYNAKNAQYDDMRREQLKVIEKAVANLESIDEARRIITYSGRALKVLEEYKIHLQLSKTRFLAETMTQCFKKIVSKQNLISDIQIEPKTLKFIYLNQNGEQINRSTFSAGEKQLLMIAMLWALGICSKKQLPIIIDTPLARLDSAHRESLITNYLPEASDQTILLSTDSEISGKYYDMLRPYVGREFTLKYNDETQQTLIENGYFGGAVK</sequence>
<dbReference type="GO" id="GO:0005509">
    <property type="term" value="F:calcium ion binding"/>
    <property type="evidence" value="ECO:0007669"/>
    <property type="project" value="InterPro"/>
</dbReference>
<feature type="domain" description="EF-hand" evidence="5">
    <location>
        <begin position="316"/>
        <end position="351"/>
    </location>
</feature>
<evidence type="ECO:0000313" key="6">
    <source>
        <dbReference type="EMBL" id="AHF08428.1"/>
    </source>
</evidence>
<dbReference type="InterPro" id="IPR027417">
    <property type="entry name" value="P-loop_NTPase"/>
</dbReference>
<keyword evidence="4" id="KW-0175">Coiled coil</keyword>
<dbReference type="Pfam" id="PF13476">
    <property type="entry name" value="AAA_23"/>
    <property type="match status" value="1"/>
</dbReference>
<dbReference type="HOGENOM" id="CLU_024631_0_0_9"/>
<dbReference type="InterPro" id="IPR002048">
    <property type="entry name" value="EF_hand_dom"/>
</dbReference>
<dbReference type="OrthoDB" id="9784297at2"/>
<comment type="similarity">
    <text evidence="1">Belongs to the SMC family. SbcC subfamily.</text>
</comment>
<dbReference type="RefSeq" id="WP_006717307.1">
    <property type="nucleotide sequence ID" value="NZ_CP007032.1"/>
</dbReference>
<dbReference type="PANTHER" id="PTHR32114:SF2">
    <property type="entry name" value="ABC TRANSPORTER ABCH.3"/>
    <property type="match status" value="1"/>
</dbReference>
<proteinExistence type="inferred from homology"/>
<gene>
    <name evidence="6" type="ORF">DESME_02530</name>
</gene>
<dbReference type="STRING" id="871968.DESME_02530"/>
<dbReference type="InterPro" id="IPR017599">
    <property type="entry name" value="DNA_S_DndD"/>
</dbReference>
<evidence type="ECO:0000256" key="3">
    <source>
        <dbReference type="ARBA" id="ARBA00013368"/>
    </source>
</evidence>
<dbReference type="GO" id="GO:0006302">
    <property type="term" value="P:double-strand break repair"/>
    <property type="evidence" value="ECO:0007669"/>
    <property type="project" value="InterPro"/>
</dbReference>
<dbReference type="REBASE" id="384424">
    <property type="entry name" value="M.Dme15288DndDP"/>
</dbReference>
<comment type="subunit">
    <text evidence="2">Heterodimer of SbcC and SbcD.</text>
</comment>
<dbReference type="PROSITE" id="PS50222">
    <property type="entry name" value="EF_HAND_2"/>
    <property type="match status" value="1"/>
</dbReference>
<accession>W0EFY2</accession>
<dbReference type="InterPro" id="IPR011992">
    <property type="entry name" value="EF-hand-dom_pair"/>
</dbReference>
<organism evidence="6 7">
    <name type="scientific">Desulfitobacterium metallireducens DSM 15288</name>
    <dbReference type="NCBI Taxonomy" id="871968"/>
    <lineage>
        <taxon>Bacteria</taxon>
        <taxon>Bacillati</taxon>
        <taxon>Bacillota</taxon>
        <taxon>Clostridia</taxon>
        <taxon>Eubacteriales</taxon>
        <taxon>Desulfitobacteriaceae</taxon>
        <taxon>Desulfitobacterium</taxon>
    </lineage>
</organism>
<dbReference type="NCBIfam" id="TIGR03185">
    <property type="entry name" value="DNA_S_dndD"/>
    <property type="match status" value="1"/>
</dbReference>
<feature type="coiled-coil region" evidence="4">
    <location>
        <begin position="228"/>
        <end position="287"/>
    </location>
</feature>
<dbReference type="Gene3D" id="3.40.50.300">
    <property type="entry name" value="P-loop containing nucleotide triphosphate hydrolases"/>
    <property type="match status" value="2"/>
</dbReference>
<evidence type="ECO:0000313" key="7">
    <source>
        <dbReference type="Proteomes" id="UP000010847"/>
    </source>
</evidence>
<dbReference type="eggNOG" id="COG0419">
    <property type="taxonomic scope" value="Bacteria"/>
</dbReference>
<dbReference type="AlphaFoldDB" id="W0EFY2"/>
<dbReference type="KEGG" id="dmt:DESME_02530"/>
<evidence type="ECO:0000256" key="2">
    <source>
        <dbReference type="ARBA" id="ARBA00011322"/>
    </source>
</evidence>
<dbReference type="InterPro" id="IPR038729">
    <property type="entry name" value="Rad50/SbcC_AAA"/>
</dbReference>
<protein>
    <recommendedName>
        <fullName evidence="3">Nuclease SbcCD subunit C</fullName>
    </recommendedName>
</protein>
<dbReference type="SUPFAM" id="SSF52540">
    <property type="entry name" value="P-loop containing nucleoside triphosphate hydrolases"/>
    <property type="match status" value="1"/>
</dbReference>
<evidence type="ECO:0000256" key="1">
    <source>
        <dbReference type="ARBA" id="ARBA00006930"/>
    </source>
</evidence>